<feature type="region of interest" description="Disordered" evidence="1">
    <location>
        <begin position="369"/>
        <end position="409"/>
    </location>
</feature>
<dbReference type="Proteomes" id="UP000277671">
    <property type="component" value="Unassembled WGS sequence"/>
</dbReference>
<evidence type="ECO:0000313" key="3">
    <source>
        <dbReference type="EMBL" id="RKR88866.1"/>
    </source>
</evidence>
<evidence type="ECO:0000256" key="2">
    <source>
        <dbReference type="SAM" id="Phobius"/>
    </source>
</evidence>
<dbReference type="EMBL" id="RBKT01000001">
    <property type="protein sequence ID" value="RKR88866.1"/>
    <property type="molecule type" value="Genomic_DNA"/>
</dbReference>
<reference evidence="3 4" key="1">
    <citation type="submission" date="2018-10" db="EMBL/GenBank/DDBJ databases">
        <title>Sequencing the genomes of 1000 actinobacteria strains.</title>
        <authorList>
            <person name="Klenk H.-P."/>
        </authorList>
    </citation>
    <scope>NUCLEOTIDE SEQUENCE [LARGE SCALE GENOMIC DNA]</scope>
    <source>
        <strain evidence="3 4">DSM 45175</strain>
    </source>
</reference>
<keyword evidence="2" id="KW-0812">Transmembrane</keyword>
<keyword evidence="2" id="KW-1133">Transmembrane helix</keyword>
<dbReference type="RefSeq" id="WP_147457017.1">
    <property type="nucleotide sequence ID" value="NZ_RBKT01000001.1"/>
</dbReference>
<evidence type="ECO:0000313" key="4">
    <source>
        <dbReference type="Proteomes" id="UP000277671"/>
    </source>
</evidence>
<evidence type="ECO:0000256" key="1">
    <source>
        <dbReference type="SAM" id="MobiDB-lite"/>
    </source>
</evidence>
<name>A0A495JIL4_9ACTN</name>
<protein>
    <recommendedName>
        <fullName evidence="5">Nitrate/nitrite sensing protein</fullName>
    </recommendedName>
</protein>
<keyword evidence="4" id="KW-1185">Reference proteome</keyword>
<keyword evidence="2" id="KW-0472">Membrane</keyword>
<accession>A0A495JIL4</accession>
<organism evidence="3 4">
    <name type="scientific">Micromonospora pisi</name>
    <dbReference type="NCBI Taxonomy" id="589240"/>
    <lineage>
        <taxon>Bacteria</taxon>
        <taxon>Bacillati</taxon>
        <taxon>Actinomycetota</taxon>
        <taxon>Actinomycetes</taxon>
        <taxon>Micromonosporales</taxon>
        <taxon>Micromonosporaceae</taxon>
        <taxon>Micromonospora</taxon>
    </lineage>
</organism>
<feature type="compositionally biased region" description="Low complexity" evidence="1">
    <location>
        <begin position="370"/>
        <end position="391"/>
    </location>
</feature>
<dbReference type="AlphaFoldDB" id="A0A495JIL4"/>
<dbReference type="OrthoDB" id="5178692at2"/>
<comment type="caution">
    <text evidence="3">The sequence shown here is derived from an EMBL/GenBank/DDBJ whole genome shotgun (WGS) entry which is preliminary data.</text>
</comment>
<proteinExistence type="predicted"/>
<feature type="transmembrane region" description="Helical" evidence="2">
    <location>
        <begin position="21"/>
        <end position="38"/>
    </location>
</feature>
<gene>
    <name evidence="3" type="ORF">BDK92_3197</name>
</gene>
<sequence length="409" mass="42603">MTVPAQRPRRWPNAPGKALRLSLAVILIAPIAALFVQLQGSVDDDQELAVREQHGIEYLRSLADVTVALTEAQSAAVAGRPVLREALATAVERTTVIDTRLGAELRTRERWAGVRAKIEALPDRGATAPDAVFTVYREAADLLLALYDKVRESSGLMRDPEADSYYLQDAVGEELPFALIAAGRLADLAVLGAARRPAERLRTVVELTAARTSLLDPAGDLIESLQAAVDSTESPNLGGNLLNQLDSYQRAIEALAAASALTDGTSAADLTQIAAARVTAHAAAEQLSTIILTELAALIDARVDRLARDQQITIGAGVLALLLLLALIAAILLGGRRHPAAPTAPNIPDTPSAEVTGTEPGRWDALVEWSAAGPSGAPAGTPAARPVAAAGAGTGGDSPGTWGRTDAAR</sequence>
<evidence type="ECO:0008006" key="5">
    <source>
        <dbReference type="Google" id="ProtNLM"/>
    </source>
</evidence>
<feature type="transmembrane region" description="Helical" evidence="2">
    <location>
        <begin position="312"/>
        <end position="333"/>
    </location>
</feature>